<dbReference type="GO" id="GO:0005524">
    <property type="term" value="F:ATP binding"/>
    <property type="evidence" value="ECO:0007669"/>
    <property type="project" value="UniProtKB-UniRule"/>
</dbReference>
<feature type="transmembrane region" description="Helical" evidence="14">
    <location>
        <begin position="763"/>
        <end position="785"/>
    </location>
</feature>
<evidence type="ECO:0000256" key="13">
    <source>
        <dbReference type="SAM" id="MobiDB-lite"/>
    </source>
</evidence>
<keyword evidence="6 12" id="KW-0547">Nucleotide-binding</keyword>
<dbReference type="InterPro" id="IPR011009">
    <property type="entry name" value="Kinase-like_dom_sf"/>
</dbReference>
<keyword evidence="5" id="KW-0808">Transferase</keyword>
<dbReference type="CDD" id="cd14663">
    <property type="entry name" value="STKc_SnRK3"/>
    <property type="match status" value="1"/>
</dbReference>
<feature type="compositionally biased region" description="Low complexity" evidence="13">
    <location>
        <begin position="286"/>
        <end position="304"/>
    </location>
</feature>
<dbReference type="InterPro" id="IPR000719">
    <property type="entry name" value="Prot_kinase_dom"/>
</dbReference>
<sequence>MDGRRTILMGRYEIGKQLGQGTFAKVFYARNLTTGLAVAIKMINKDKVMKVGLMEQIKREISIMRLVKHPNILQLYEVMASKSKIYFVLEYAKGGELFNKIAKGGKLSEDAARKYFQQLVSAVDFCHSRGVYHRDLKPENLLLDENENLKVSDFGLSALAESKRQDGLLHTTCGTPAYVAPEVLSRKGYDGAKSDVWSCGVILFVLVAGYLPFHDTNLIEMYRKISRAEFRCPRFFSTELKDLLHKILVPDPSTRISISRIKRSAWYRKPVEAHAKKNEAETSENTCTGEGTTSVSTECSTSEGNQGPLSLPNLNAFDIICLSTGFNLSGFFEDKYGRREERFTTRQPVTTVFTKLKELAKRLKLRVKKKENGTLKLAAPKEGKKGMLELDAEIFEVAPSLLLVELKKTNGDTLEYQKLVKEEIRPALKDIVWVWQDDQHQCSQSPESLLSPPETQDELRLSLPQQEDRSTLAVHVLQRNVSPGDIQRHPDMSPSKKQLTNNNDSLYWSNEKYDYSCSWLDDRAMISALLDVVIEEDSARALSPLPLVAGVEAELHPVSVGHKSMDAEMKQPLEGSMSLNIDSEGEPHIGNGSIVVENPASDLVKSESDRIKTFYQTVLSAIMVFVTAALSSYKDMKPLYSTTSHGKAHLSNLLVDEGLFIFMTFLCAMVLMMSEFVVHQHGRRGHVWCWVRTILVAVTGVMLIVADTILLIVTNRSNMLLSVLLVPEVLLFGVAVSVGAWMQESLPSSELGSRYDSAMKGTFDIATVGTIVSFTLQGGIVFGYLKTPDSNQVKHDPPLDLAACYATSTLSLTGMTMCAMPLAYLPNGMLEVLVRVVERLRSAVLAALAMMALVVSVEFLDGFVVVSFFPDAVTIALYYVVKLFSACQPREEISQLDFTFRIVAAAGFTLMTGLYAAFTGTDHYGFNLKTAMFILLLAVVSSLSRLAIPLHMPEAGVGGVIEFGIVSIALSFPLLALLAAIPLVFKVFVDHYINR</sequence>
<evidence type="ECO:0000256" key="12">
    <source>
        <dbReference type="PROSITE-ProRule" id="PRU10141"/>
    </source>
</evidence>
<feature type="region of interest" description="Disordered" evidence="13">
    <location>
        <begin position="277"/>
        <end position="305"/>
    </location>
</feature>
<comment type="catalytic activity">
    <reaction evidence="11">
        <text>L-seryl-[protein] + ATP = O-phospho-L-seryl-[protein] + ADP + H(+)</text>
        <dbReference type="Rhea" id="RHEA:17989"/>
        <dbReference type="Rhea" id="RHEA-COMP:9863"/>
        <dbReference type="Rhea" id="RHEA-COMP:11604"/>
        <dbReference type="ChEBI" id="CHEBI:15378"/>
        <dbReference type="ChEBI" id="CHEBI:29999"/>
        <dbReference type="ChEBI" id="CHEBI:30616"/>
        <dbReference type="ChEBI" id="CHEBI:83421"/>
        <dbReference type="ChEBI" id="CHEBI:456216"/>
        <dbReference type="EC" id="2.7.11.1"/>
    </reaction>
</comment>
<gene>
    <name evidence="15" type="ORF">ZEAMMB73_Zm00001d043038</name>
</gene>
<dbReference type="PROSITE" id="PS50011">
    <property type="entry name" value="PROTEIN_KINASE_DOM"/>
    <property type="match status" value="1"/>
</dbReference>
<evidence type="ECO:0000256" key="11">
    <source>
        <dbReference type="ARBA" id="ARBA00048679"/>
    </source>
</evidence>
<dbReference type="IntAct" id="A0A1D6N844">
    <property type="interactions" value="2"/>
</dbReference>
<dbReference type="CDD" id="cd12195">
    <property type="entry name" value="CIPK_C"/>
    <property type="match status" value="1"/>
</dbReference>
<dbReference type="EMBL" id="CM007649">
    <property type="protein sequence ID" value="ONM36757.1"/>
    <property type="molecule type" value="Genomic_DNA"/>
</dbReference>
<feature type="transmembrane region" description="Helical" evidence="14">
    <location>
        <begin position="930"/>
        <end position="948"/>
    </location>
</feature>
<comment type="similarity">
    <text evidence="2">Belongs to the protein kinase superfamily. CAMK Ser/Thr protein kinase family. SNF1 subfamily.</text>
</comment>
<feature type="transmembrane region" description="Helical" evidence="14">
    <location>
        <begin position="719"/>
        <end position="742"/>
    </location>
</feature>
<comment type="catalytic activity">
    <reaction evidence="10">
        <text>L-threonyl-[protein] + ATP = O-phospho-L-threonyl-[protein] + ADP + H(+)</text>
        <dbReference type="Rhea" id="RHEA:46608"/>
        <dbReference type="Rhea" id="RHEA-COMP:11060"/>
        <dbReference type="Rhea" id="RHEA-COMP:11605"/>
        <dbReference type="ChEBI" id="CHEBI:15378"/>
        <dbReference type="ChEBI" id="CHEBI:30013"/>
        <dbReference type="ChEBI" id="CHEBI:30616"/>
        <dbReference type="ChEBI" id="CHEBI:61977"/>
        <dbReference type="ChEBI" id="CHEBI:456216"/>
        <dbReference type="EC" id="2.7.11.1"/>
    </reaction>
</comment>
<keyword evidence="8 12" id="KW-0067">ATP-binding</keyword>
<dbReference type="InterPro" id="IPR008271">
    <property type="entry name" value="Ser/Thr_kinase_AS"/>
</dbReference>
<dbReference type="GO" id="GO:0007165">
    <property type="term" value="P:signal transduction"/>
    <property type="evidence" value="ECO:0007669"/>
    <property type="project" value="InterPro"/>
</dbReference>
<proteinExistence type="inferred from homology"/>
<feature type="transmembrane region" description="Helical" evidence="14">
    <location>
        <begin position="898"/>
        <end position="918"/>
    </location>
</feature>
<reference evidence="15" key="1">
    <citation type="submission" date="2015-12" db="EMBL/GenBank/DDBJ databases">
        <title>Update maize B73 reference genome by single molecule sequencing technologies.</title>
        <authorList>
            <consortium name="Maize Genome Sequencing Project"/>
            <person name="Ware D."/>
        </authorList>
    </citation>
    <scope>NUCLEOTIDE SEQUENCE [LARGE SCALE GENOMIC DNA]</scope>
    <source>
        <tissue evidence="15">Seedling</tissue>
    </source>
</reference>
<comment type="cofactor">
    <cofactor evidence="1">
        <name>Mn(2+)</name>
        <dbReference type="ChEBI" id="CHEBI:29035"/>
    </cofactor>
</comment>
<dbReference type="PaxDb" id="4577-GRMZM2G315769_P01"/>
<dbReference type="Pfam" id="PF03822">
    <property type="entry name" value="NAF"/>
    <property type="match status" value="1"/>
</dbReference>
<organism evidence="15">
    <name type="scientific">Zea mays</name>
    <name type="common">Maize</name>
    <dbReference type="NCBI Taxonomy" id="4577"/>
    <lineage>
        <taxon>Eukaryota</taxon>
        <taxon>Viridiplantae</taxon>
        <taxon>Streptophyta</taxon>
        <taxon>Embryophyta</taxon>
        <taxon>Tracheophyta</taxon>
        <taxon>Spermatophyta</taxon>
        <taxon>Magnoliopsida</taxon>
        <taxon>Liliopsida</taxon>
        <taxon>Poales</taxon>
        <taxon>Poaceae</taxon>
        <taxon>PACMAD clade</taxon>
        <taxon>Panicoideae</taxon>
        <taxon>Andropogonodae</taxon>
        <taxon>Andropogoneae</taxon>
        <taxon>Tripsacinae</taxon>
        <taxon>Zea</taxon>
    </lineage>
</organism>
<evidence type="ECO:0000313" key="15">
    <source>
        <dbReference type="EMBL" id="ONM36757.1"/>
    </source>
</evidence>
<dbReference type="Gene3D" id="1.10.510.10">
    <property type="entry name" value="Transferase(Phosphotransferase) domain 1"/>
    <property type="match status" value="1"/>
</dbReference>
<dbReference type="InterPro" id="IPR004041">
    <property type="entry name" value="NAF_dom"/>
</dbReference>
<evidence type="ECO:0000256" key="4">
    <source>
        <dbReference type="ARBA" id="ARBA00022527"/>
    </source>
</evidence>
<evidence type="ECO:0000256" key="9">
    <source>
        <dbReference type="ARBA" id="ARBA00023211"/>
    </source>
</evidence>
<keyword evidence="7 15" id="KW-0418">Kinase</keyword>
<dbReference type="SUPFAM" id="SSF56112">
    <property type="entry name" value="Protein kinase-like (PK-like)"/>
    <property type="match status" value="1"/>
</dbReference>
<feature type="transmembrane region" description="Helical" evidence="14">
    <location>
        <begin position="960"/>
        <end position="985"/>
    </location>
</feature>
<keyword evidence="9" id="KW-0464">Manganese</keyword>
<evidence type="ECO:0000256" key="5">
    <source>
        <dbReference type="ARBA" id="ARBA00022679"/>
    </source>
</evidence>
<feature type="binding site" evidence="12">
    <location>
        <position position="41"/>
    </location>
    <ligand>
        <name>ATP</name>
        <dbReference type="ChEBI" id="CHEBI:30616"/>
    </ligand>
</feature>
<accession>A0A1D6N844</accession>
<dbReference type="PROSITE" id="PS50816">
    <property type="entry name" value="NAF"/>
    <property type="match status" value="1"/>
</dbReference>
<dbReference type="GO" id="GO:0004674">
    <property type="term" value="F:protein serine/threonine kinase activity"/>
    <property type="evidence" value="ECO:0007669"/>
    <property type="project" value="UniProtKB-KW"/>
</dbReference>
<dbReference type="STRING" id="4577.A0A1D6N844"/>
<evidence type="ECO:0000256" key="8">
    <source>
        <dbReference type="ARBA" id="ARBA00022840"/>
    </source>
</evidence>
<feature type="transmembrane region" description="Helical" evidence="14">
    <location>
        <begin position="839"/>
        <end position="857"/>
    </location>
</feature>
<feature type="transmembrane region" description="Helical" evidence="14">
    <location>
        <begin position="614"/>
        <end position="633"/>
    </location>
</feature>
<dbReference type="AlphaFoldDB" id="A0A1D6N844"/>
<dbReference type="SMR" id="A0A1D6N844"/>
<dbReference type="InterPro" id="IPR018451">
    <property type="entry name" value="NAF/FISL_domain"/>
</dbReference>
<evidence type="ECO:0000256" key="7">
    <source>
        <dbReference type="ARBA" id="ARBA00022777"/>
    </source>
</evidence>
<feature type="transmembrane region" description="Helical" evidence="14">
    <location>
        <begin position="690"/>
        <end position="713"/>
    </location>
</feature>
<dbReference type="ExpressionAtlas" id="A0A1D6N844">
    <property type="expression patterns" value="baseline and differential"/>
</dbReference>
<evidence type="ECO:0000256" key="2">
    <source>
        <dbReference type="ARBA" id="ARBA00006234"/>
    </source>
</evidence>
<keyword evidence="4" id="KW-0723">Serine/threonine-protein kinase</keyword>
<evidence type="ECO:0000256" key="10">
    <source>
        <dbReference type="ARBA" id="ARBA00047899"/>
    </source>
</evidence>
<dbReference type="PROSITE" id="PS00107">
    <property type="entry name" value="PROTEIN_KINASE_ATP"/>
    <property type="match status" value="1"/>
</dbReference>
<protein>
    <recommendedName>
        <fullName evidence="3">non-specific serine/threonine protein kinase</fullName>
        <ecNumber evidence="3">2.7.11.1</ecNumber>
    </recommendedName>
</protein>
<keyword evidence="14" id="KW-0812">Transmembrane</keyword>
<dbReference type="Pfam" id="PF00069">
    <property type="entry name" value="Pkinase"/>
    <property type="match status" value="1"/>
</dbReference>
<dbReference type="FunFam" id="3.30.310.80:FF:000005">
    <property type="entry name" value="Non-specific serine/threonine protein kinase"/>
    <property type="match status" value="1"/>
</dbReference>
<dbReference type="FunFam" id="3.30.200.20:FF:000096">
    <property type="entry name" value="Non-specific serine/threonine protein kinase"/>
    <property type="match status" value="1"/>
</dbReference>
<evidence type="ECO:0000256" key="6">
    <source>
        <dbReference type="ARBA" id="ARBA00022741"/>
    </source>
</evidence>
<dbReference type="PANTHER" id="PTHR43895:SF30">
    <property type="entry name" value="CBL-INTERACTING PROTEIN KINASE 11"/>
    <property type="match status" value="1"/>
</dbReference>
<dbReference type="InParanoid" id="A0A1D6N844"/>
<keyword evidence="14" id="KW-1133">Transmembrane helix</keyword>
<feature type="transmembrane region" description="Helical" evidence="14">
    <location>
        <begin position="659"/>
        <end position="678"/>
    </location>
</feature>
<dbReference type="FunFam" id="1.10.510.10:FF:000279">
    <property type="entry name" value="Non-specific serine/threonine protein kinase"/>
    <property type="match status" value="1"/>
</dbReference>
<dbReference type="SMART" id="SM00220">
    <property type="entry name" value="S_TKc"/>
    <property type="match status" value="1"/>
</dbReference>
<dbReference type="Gene3D" id="3.30.310.80">
    <property type="entry name" value="Kinase associated domain 1, KA1"/>
    <property type="match status" value="1"/>
</dbReference>
<evidence type="ECO:0000256" key="1">
    <source>
        <dbReference type="ARBA" id="ARBA00001936"/>
    </source>
</evidence>
<evidence type="ECO:0000256" key="14">
    <source>
        <dbReference type="SAM" id="Phobius"/>
    </source>
</evidence>
<keyword evidence="14" id="KW-0472">Membrane</keyword>
<dbReference type="PANTHER" id="PTHR43895">
    <property type="entry name" value="CALCIUM/CALMODULIN-DEPENDENT PROTEIN KINASE KINASE-RELATED"/>
    <property type="match status" value="1"/>
</dbReference>
<evidence type="ECO:0000256" key="3">
    <source>
        <dbReference type="ARBA" id="ARBA00012513"/>
    </source>
</evidence>
<dbReference type="InterPro" id="IPR017441">
    <property type="entry name" value="Protein_kinase_ATP_BS"/>
</dbReference>
<dbReference type="EC" id="2.7.11.1" evidence="3"/>
<dbReference type="PROSITE" id="PS00108">
    <property type="entry name" value="PROTEIN_KINASE_ST"/>
    <property type="match status" value="1"/>
</dbReference>
<name>A0A1D6N844_MAIZE</name>
<dbReference type="eggNOG" id="ENOG502ST8H">
    <property type="taxonomic scope" value="Eukaryota"/>
</dbReference>